<keyword evidence="3" id="KW-0472">Membrane</keyword>
<dbReference type="Gene3D" id="3.80.10.10">
    <property type="entry name" value="Ribonuclease Inhibitor"/>
    <property type="match status" value="1"/>
</dbReference>
<keyword evidence="3" id="KW-1133">Transmembrane helix</keyword>
<evidence type="ECO:0000256" key="2">
    <source>
        <dbReference type="ARBA" id="ARBA00022729"/>
    </source>
</evidence>
<accession>A0ABD1J6V7</accession>
<keyword evidence="3" id="KW-0812">Transmembrane</keyword>
<dbReference type="EMBL" id="JBHFQA010000018">
    <property type="protein sequence ID" value="KAL2082925.1"/>
    <property type="molecule type" value="Genomic_DNA"/>
</dbReference>
<comment type="caution">
    <text evidence="6">The sequence shown here is derived from an EMBL/GenBank/DDBJ whole genome shotgun (WGS) entry which is preliminary data.</text>
</comment>
<proteinExistence type="predicted"/>
<keyword evidence="1" id="KW-0433">Leucine-rich repeat</keyword>
<organism evidence="6 7">
    <name type="scientific">Coilia grayii</name>
    <name type="common">Gray's grenadier anchovy</name>
    <dbReference type="NCBI Taxonomy" id="363190"/>
    <lineage>
        <taxon>Eukaryota</taxon>
        <taxon>Metazoa</taxon>
        <taxon>Chordata</taxon>
        <taxon>Craniata</taxon>
        <taxon>Vertebrata</taxon>
        <taxon>Euteleostomi</taxon>
        <taxon>Actinopterygii</taxon>
        <taxon>Neopterygii</taxon>
        <taxon>Teleostei</taxon>
        <taxon>Clupei</taxon>
        <taxon>Clupeiformes</taxon>
        <taxon>Clupeoidei</taxon>
        <taxon>Engraulidae</taxon>
        <taxon>Coilinae</taxon>
        <taxon>Coilia</taxon>
    </lineage>
</organism>
<feature type="domain" description="LRRNT" evidence="5">
    <location>
        <begin position="41"/>
        <end position="73"/>
    </location>
</feature>
<dbReference type="InterPro" id="IPR000372">
    <property type="entry name" value="LRRNT"/>
</dbReference>
<feature type="transmembrane region" description="Helical" evidence="3">
    <location>
        <begin position="235"/>
        <end position="253"/>
    </location>
</feature>
<evidence type="ECO:0000256" key="3">
    <source>
        <dbReference type="SAM" id="Phobius"/>
    </source>
</evidence>
<evidence type="ECO:0000313" key="7">
    <source>
        <dbReference type="Proteomes" id="UP001591681"/>
    </source>
</evidence>
<protein>
    <recommendedName>
        <fullName evidence="5">LRRNT domain-containing protein</fullName>
    </recommendedName>
</protein>
<sequence length="361" mass="38782">MPGRGVCGGAVAGAEAGGLAVRAGLWCLLLWGALLGGAADACPALCTCSGTTVDCHGLGLKTVPRNIPRNTERLNPPTRLTPAFLLASASPAEPKQTAVWAAALRAQQIRGPKSQGVCYTSLCSTGSLADSQHLTLGERRRLFIFIISLFFPVLKYHSRYSVKGDGQEAVQEEGERKAERRAHTPRGVLQVLGPETRAIDQAAEVALNAPVTARNLRLLRRPSPRLRRPADTSRWVVAWLIGVVGVVGAVGVWGREVERSSHTVLPPAYLTHHETPRTAALLILRIPDAALNATHGSCAYPTRTRPGIKRHVRRPYTYPTRDQMLCTAALCILRVPNPASNATHGSCAYPCAVSDRSLGQR</sequence>
<name>A0ABD1J6V7_9TELE</name>
<dbReference type="Proteomes" id="UP001591681">
    <property type="component" value="Unassembled WGS sequence"/>
</dbReference>
<reference evidence="6 7" key="1">
    <citation type="submission" date="2024-09" db="EMBL/GenBank/DDBJ databases">
        <title>A chromosome-level genome assembly of Gray's grenadier anchovy, Coilia grayii.</title>
        <authorList>
            <person name="Fu Z."/>
        </authorList>
    </citation>
    <scope>NUCLEOTIDE SEQUENCE [LARGE SCALE GENOMIC DNA]</scope>
    <source>
        <strain evidence="6">G4</strain>
        <tissue evidence="6">Muscle</tissue>
    </source>
</reference>
<dbReference type="SMART" id="SM00013">
    <property type="entry name" value="LRRNT"/>
    <property type="match status" value="1"/>
</dbReference>
<keyword evidence="2 4" id="KW-0732">Signal</keyword>
<evidence type="ECO:0000256" key="1">
    <source>
        <dbReference type="ARBA" id="ARBA00022614"/>
    </source>
</evidence>
<gene>
    <name evidence="6" type="ORF">ACEWY4_020698</name>
</gene>
<dbReference type="AlphaFoldDB" id="A0ABD1J6V7"/>
<evidence type="ECO:0000256" key="4">
    <source>
        <dbReference type="SAM" id="SignalP"/>
    </source>
</evidence>
<keyword evidence="7" id="KW-1185">Reference proteome</keyword>
<feature type="chain" id="PRO_5044744810" description="LRRNT domain-containing protein" evidence="4">
    <location>
        <begin position="42"/>
        <end position="361"/>
    </location>
</feature>
<dbReference type="InterPro" id="IPR032675">
    <property type="entry name" value="LRR_dom_sf"/>
</dbReference>
<evidence type="ECO:0000259" key="5">
    <source>
        <dbReference type="SMART" id="SM00013"/>
    </source>
</evidence>
<dbReference type="Pfam" id="PF01462">
    <property type="entry name" value="LRRNT"/>
    <property type="match status" value="1"/>
</dbReference>
<feature type="signal peptide" evidence="4">
    <location>
        <begin position="1"/>
        <end position="41"/>
    </location>
</feature>
<evidence type="ECO:0000313" key="6">
    <source>
        <dbReference type="EMBL" id="KAL2082925.1"/>
    </source>
</evidence>